<evidence type="ECO:0000256" key="4">
    <source>
        <dbReference type="ARBA" id="ARBA00022692"/>
    </source>
</evidence>
<feature type="domain" description="TonB-dependent receptor plug" evidence="11">
    <location>
        <begin position="224"/>
        <end position="344"/>
    </location>
</feature>
<keyword evidence="13" id="KW-1185">Reference proteome</keyword>
<protein>
    <submittedName>
        <fullName evidence="12">SusC/RagA family TonB-linked outer membrane protein</fullName>
    </submittedName>
</protein>
<evidence type="ECO:0000256" key="9">
    <source>
        <dbReference type="RuleBase" id="RU003357"/>
    </source>
</evidence>
<dbReference type="InterPro" id="IPR036942">
    <property type="entry name" value="Beta-barrel_TonB_sf"/>
</dbReference>
<dbReference type="EMBL" id="AP025314">
    <property type="protein sequence ID" value="BDD10774.1"/>
    <property type="molecule type" value="Genomic_DNA"/>
</dbReference>
<dbReference type="Gene3D" id="2.40.170.20">
    <property type="entry name" value="TonB-dependent receptor, beta-barrel domain"/>
    <property type="match status" value="1"/>
</dbReference>
<evidence type="ECO:0000259" key="11">
    <source>
        <dbReference type="Pfam" id="PF07715"/>
    </source>
</evidence>
<reference evidence="12 13" key="1">
    <citation type="submission" date="2021-12" db="EMBL/GenBank/DDBJ databases">
        <title>Genome sequencing of bacteria with rrn-lacking chromosome and rrn-plasmid.</title>
        <authorList>
            <person name="Anda M."/>
            <person name="Iwasaki W."/>
        </authorList>
    </citation>
    <scope>NUCLEOTIDE SEQUENCE [LARGE SCALE GENOMIC DNA]</scope>
    <source>
        <strain evidence="12 13">DSM 100852</strain>
    </source>
</reference>
<dbReference type="InterPro" id="IPR039426">
    <property type="entry name" value="TonB-dep_rcpt-like"/>
</dbReference>
<feature type="domain" description="TonB-dependent receptor-like beta-barrel" evidence="10">
    <location>
        <begin position="567"/>
        <end position="1021"/>
    </location>
</feature>
<keyword evidence="6 8" id="KW-0472">Membrane</keyword>
<gene>
    <name evidence="12" type="ORF">FUAX_32060</name>
</gene>
<dbReference type="GO" id="GO:0009279">
    <property type="term" value="C:cell outer membrane"/>
    <property type="evidence" value="ECO:0007669"/>
    <property type="project" value="UniProtKB-SubCell"/>
</dbReference>
<comment type="similarity">
    <text evidence="8 9">Belongs to the TonB-dependent receptor family.</text>
</comment>
<dbReference type="NCBIfam" id="TIGR04057">
    <property type="entry name" value="SusC_RagA_signa"/>
    <property type="match status" value="1"/>
</dbReference>
<evidence type="ECO:0000256" key="1">
    <source>
        <dbReference type="ARBA" id="ARBA00004571"/>
    </source>
</evidence>
<dbReference type="Gene3D" id="2.170.130.10">
    <property type="entry name" value="TonB-dependent receptor, plug domain"/>
    <property type="match status" value="1"/>
</dbReference>
<evidence type="ECO:0000256" key="3">
    <source>
        <dbReference type="ARBA" id="ARBA00022452"/>
    </source>
</evidence>
<dbReference type="InterPro" id="IPR008969">
    <property type="entry name" value="CarboxyPept-like_regulatory"/>
</dbReference>
<dbReference type="InterPro" id="IPR000531">
    <property type="entry name" value="Beta-barrel_TonB"/>
</dbReference>
<dbReference type="KEGG" id="fax:FUAX_32060"/>
<comment type="subcellular location">
    <subcellularLocation>
        <location evidence="1 8">Cell outer membrane</location>
        <topology evidence="1 8">Multi-pass membrane protein</topology>
    </subcellularLocation>
</comment>
<dbReference type="SUPFAM" id="SSF49464">
    <property type="entry name" value="Carboxypeptidase regulatory domain-like"/>
    <property type="match status" value="1"/>
</dbReference>
<evidence type="ECO:0000256" key="2">
    <source>
        <dbReference type="ARBA" id="ARBA00022448"/>
    </source>
</evidence>
<dbReference type="NCBIfam" id="TIGR04056">
    <property type="entry name" value="OMP_RagA_SusC"/>
    <property type="match status" value="1"/>
</dbReference>
<keyword evidence="3 8" id="KW-1134">Transmembrane beta strand</keyword>
<evidence type="ECO:0000256" key="8">
    <source>
        <dbReference type="PROSITE-ProRule" id="PRU01360"/>
    </source>
</evidence>
<dbReference type="InterPro" id="IPR023997">
    <property type="entry name" value="TonB-dep_OMP_SusC/RagA_CS"/>
</dbReference>
<dbReference type="SUPFAM" id="SSF56935">
    <property type="entry name" value="Porins"/>
    <property type="match status" value="1"/>
</dbReference>
<evidence type="ECO:0000313" key="13">
    <source>
        <dbReference type="Proteomes" id="UP001348817"/>
    </source>
</evidence>
<keyword evidence="5 9" id="KW-0798">TonB box</keyword>
<dbReference type="Pfam" id="PF13715">
    <property type="entry name" value="CarbopepD_reg_2"/>
    <property type="match status" value="1"/>
</dbReference>
<dbReference type="Pfam" id="PF00593">
    <property type="entry name" value="TonB_dep_Rec_b-barrel"/>
    <property type="match status" value="1"/>
</dbReference>
<evidence type="ECO:0000256" key="7">
    <source>
        <dbReference type="ARBA" id="ARBA00023237"/>
    </source>
</evidence>
<name>A0AAU9D887_9BACT</name>
<keyword evidence="7 8" id="KW-0998">Cell outer membrane</keyword>
<evidence type="ECO:0000256" key="6">
    <source>
        <dbReference type="ARBA" id="ARBA00023136"/>
    </source>
</evidence>
<dbReference type="RefSeq" id="WP_338392308.1">
    <property type="nucleotide sequence ID" value="NZ_AP025314.1"/>
</dbReference>
<evidence type="ECO:0000256" key="5">
    <source>
        <dbReference type="ARBA" id="ARBA00023077"/>
    </source>
</evidence>
<dbReference type="InterPro" id="IPR012910">
    <property type="entry name" value="Plug_dom"/>
</dbReference>
<evidence type="ECO:0000259" key="10">
    <source>
        <dbReference type="Pfam" id="PF00593"/>
    </source>
</evidence>
<dbReference type="InterPro" id="IPR023996">
    <property type="entry name" value="TonB-dep_OMP_SusC/RagA"/>
</dbReference>
<proteinExistence type="inferred from homology"/>
<dbReference type="PROSITE" id="PS52016">
    <property type="entry name" value="TONB_DEPENDENT_REC_3"/>
    <property type="match status" value="1"/>
</dbReference>
<keyword evidence="2 8" id="KW-0813">Transport</keyword>
<accession>A0AAU9D887</accession>
<keyword evidence="4 8" id="KW-0812">Transmembrane</keyword>
<dbReference type="Pfam" id="PF07715">
    <property type="entry name" value="Plug"/>
    <property type="match status" value="1"/>
</dbReference>
<dbReference type="AlphaFoldDB" id="A0AAU9D887"/>
<organism evidence="12 13">
    <name type="scientific">Fulvitalea axinellae</name>
    <dbReference type="NCBI Taxonomy" id="1182444"/>
    <lineage>
        <taxon>Bacteria</taxon>
        <taxon>Pseudomonadati</taxon>
        <taxon>Bacteroidota</taxon>
        <taxon>Cytophagia</taxon>
        <taxon>Cytophagales</taxon>
        <taxon>Persicobacteraceae</taxon>
        <taxon>Fulvitalea</taxon>
    </lineage>
</organism>
<evidence type="ECO:0000313" key="12">
    <source>
        <dbReference type="EMBL" id="BDD10774.1"/>
    </source>
</evidence>
<dbReference type="Proteomes" id="UP001348817">
    <property type="component" value="Chromosome"/>
</dbReference>
<dbReference type="InterPro" id="IPR037066">
    <property type="entry name" value="Plug_dom_sf"/>
</dbReference>
<sequence length="1205" mass="133983">MKEKLIFGLKMLSKYTFYGLAMQILLCTTLFVRGGGAQSLMASHIKLEKSSMTLREIFSSIEKNSRYRFFYDEDLLSSIEGQLNVTGDNVLGILTDVSKATGLEFKRINKNIYVTKNQNADGENSTVQAKVFIKGRVVDEEKEPLIGVTVFEKGTTNGSVTDINGDYMISVNTGSTLVFQFVGYTTVEEQIGNRSSINVELKEDVQQLEDVVVTALGIERQAKSLGYATQAMKGSDIAVKASPNIANSMSGRIAGVQITQPNGIEGGTTRIVIRGISNLQGNNQPLIVVDGVPIDNTPGMTSAINGQDWGSGLNNINPDDIERFDVLKGAAASALYGARGTNGVIMITTKKGKNGNKKGLGVSYSFMHRVNKPYLYQDMQNVYGQGGPVSDLEPTLNKNGDGQYVIPKWWGDVHNPKGIEGVSTWDSFSWFWTASSWGPKMDGTMVKWWDGEMRPFSPQPDNQKIYHRDGLTARHNISISKGGDMGSFRFSVTRLDNKAIVPNTNFDQTTLNLGADINISKKLKTNLSFSYIDYNRNNTPVLGESSDGFGKAMIYVLPRNYKGLDKDLYVNPDGTRNDLNGFADSYSNYHQHIWWKTMKNNESRNRRKLLGSATMTYQITDWLSALVRTGMDSNNEDIKVENSPTDLEGLLGGKYSRKLFNNTVMNHEALLMFSKDDILPDFNMGATVGANLWHHKKYGLKAETSTNRIFPNTFSINNDADNPKRAKEDFYERKLHAVFGMVNVSYKDMLFLEVTGRNDWSSTLPTDVNSYFYPSANVGFAFTEVEGLTEGLSWLNYGKLRLAVAKTATDADPYAVHATYNTGNFANSATYKLPNVVPALDLKPTQTDAYEIGLDLELLNSKIFLDATYYVQNTYNQILKTSTARSSGAENFWFNTGEVQNKGLEVAIRGIVLDAPQYGWETEINFAKNNNYVKKLHEKIKTLELQSLWGSYGPSISVEEGDRVGTIYGYDYLRDDNGRRVVNDAGTHYYSTKEKVALGNSTPDWLAGFTNTFRYKSLRLRAHIDAKIGGDVYAGSYATALLNGLSPETLSERMGNGLPYTDSEGNTRNVGVKLGGVHKDGSPNDKTVHYIYKYMSGEGSGWGDWKDTDNKRYNFIHEPTVVDNTWVNMREISLTYDMPQNLVKKVGFIQGFSATLSGHNLFYIYRNMPDDINPEGVNGAGMAQGIEWGAFPGVRSYSFALNVLF</sequence>
<dbReference type="Gene3D" id="2.60.40.1120">
    <property type="entry name" value="Carboxypeptidase-like, regulatory domain"/>
    <property type="match status" value="1"/>
</dbReference>